<dbReference type="InParanoid" id="D2W1B6"/>
<dbReference type="GeneID" id="8856829"/>
<reference evidence="4 5" key="1">
    <citation type="journal article" date="2010" name="Cell">
        <title>The genome of Naegleria gruberi illuminates early eukaryotic versatility.</title>
        <authorList>
            <person name="Fritz-Laylin L.K."/>
            <person name="Prochnik S.E."/>
            <person name="Ginger M.L."/>
            <person name="Dacks J.B."/>
            <person name="Carpenter M.L."/>
            <person name="Field M.C."/>
            <person name="Kuo A."/>
            <person name="Paredez A."/>
            <person name="Chapman J."/>
            <person name="Pham J."/>
            <person name="Shu S."/>
            <person name="Neupane R."/>
            <person name="Cipriano M."/>
            <person name="Mancuso J."/>
            <person name="Tu H."/>
            <person name="Salamov A."/>
            <person name="Lindquist E."/>
            <person name="Shapiro H."/>
            <person name="Lucas S."/>
            <person name="Grigoriev I.V."/>
            <person name="Cande W.Z."/>
            <person name="Fulton C."/>
            <person name="Rokhsar D.S."/>
            <person name="Dawson S.C."/>
        </authorList>
    </citation>
    <scope>NUCLEOTIDE SEQUENCE [LARGE SCALE GENOMIC DNA]</scope>
    <source>
        <strain evidence="4 5">NEG-M</strain>
    </source>
</reference>
<dbReference type="GO" id="GO:0016020">
    <property type="term" value="C:membrane"/>
    <property type="evidence" value="ECO:0007669"/>
    <property type="project" value="TreeGrafter"/>
</dbReference>
<dbReference type="Gene3D" id="2.60.40.150">
    <property type="entry name" value="C2 domain"/>
    <property type="match status" value="1"/>
</dbReference>
<protein>
    <submittedName>
        <fullName evidence="4">Predicted protein</fullName>
    </submittedName>
</protein>
<dbReference type="Proteomes" id="UP000006671">
    <property type="component" value="Unassembled WGS sequence"/>
</dbReference>
<dbReference type="InterPro" id="IPR035892">
    <property type="entry name" value="C2_domain_sf"/>
</dbReference>
<dbReference type="Pfam" id="PF00168">
    <property type="entry name" value="C2"/>
    <property type="match status" value="1"/>
</dbReference>
<dbReference type="KEGG" id="ngr:NAEGRDRAFT_75157"/>
<dbReference type="PANTHER" id="PTHR45911">
    <property type="entry name" value="C2 DOMAIN-CONTAINING PROTEIN"/>
    <property type="match status" value="1"/>
</dbReference>
<evidence type="ECO:0000313" key="5">
    <source>
        <dbReference type="Proteomes" id="UP000006671"/>
    </source>
</evidence>
<evidence type="ECO:0000256" key="2">
    <source>
        <dbReference type="ARBA" id="ARBA00022837"/>
    </source>
</evidence>
<organism evidence="5">
    <name type="scientific">Naegleria gruberi</name>
    <name type="common">Amoeba</name>
    <dbReference type="NCBI Taxonomy" id="5762"/>
    <lineage>
        <taxon>Eukaryota</taxon>
        <taxon>Discoba</taxon>
        <taxon>Heterolobosea</taxon>
        <taxon>Tetramitia</taxon>
        <taxon>Eutetramitia</taxon>
        <taxon>Vahlkampfiidae</taxon>
        <taxon>Naegleria</taxon>
    </lineage>
</organism>
<gene>
    <name evidence="4" type="ORF">NAEGRDRAFT_75157</name>
</gene>
<keyword evidence="5" id="KW-1185">Reference proteome</keyword>
<dbReference type="RefSeq" id="XP_002669901.1">
    <property type="nucleotide sequence ID" value="XM_002669855.1"/>
</dbReference>
<evidence type="ECO:0000259" key="3">
    <source>
        <dbReference type="PROSITE" id="PS50004"/>
    </source>
</evidence>
<dbReference type="SMART" id="SM00239">
    <property type="entry name" value="C2"/>
    <property type="match status" value="1"/>
</dbReference>
<dbReference type="PANTHER" id="PTHR45911:SF4">
    <property type="entry name" value="MULTIPLE C2 AND TRANSMEMBRANE DOMAIN-CONTAINING PROTEIN"/>
    <property type="match status" value="1"/>
</dbReference>
<evidence type="ECO:0000256" key="1">
    <source>
        <dbReference type="ARBA" id="ARBA00022723"/>
    </source>
</evidence>
<dbReference type="AlphaFoldDB" id="D2W1B6"/>
<dbReference type="EMBL" id="GG738921">
    <property type="protein sequence ID" value="EFC37157.1"/>
    <property type="molecule type" value="Genomic_DNA"/>
</dbReference>
<dbReference type="InterPro" id="IPR000008">
    <property type="entry name" value="C2_dom"/>
</dbReference>
<dbReference type="CDD" id="cd00030">
    <property type="entry name" value="C2"/>
    <property type="match status" value="1"/>
</dbReference>
<keyword evidence="2" id="KW-0106">Calcium</keyword>
<dbReference type="SUPFAM" id="SSF49562">
    <property type="entry name" value="C2 domain (Calcium/lipid-binding domain, CaLB)"/>
    <property type="match status" value="1"/>
</dbReference>
<accession>D2W1B6</accession>
<feature type="domain" description="C2" evidence="3">
    <location>
        <begin position="1"/>
        <end position="106"/>
    </location>
</feature>
<dbReference type="OrthoDB" id="270970at2759"/>
<sequence>MNSLSLNLTLHCGRDLPKADLLSSIDAYAVVIVPIIGGQTKTFKTKCVQDDPNPDWEFDLFCTDVDGTRDCLVEIWDEDTLRNEKVCTAILSLVELKSSGTWLGKHIVLKCLSGFKPFKGAKECCIIVSASAHISFADLTRKITSPNNWKEIQDFGFGHFRI</sequence>
<proteinExistence type="predicted"/>
<dbReference type="PROSITE" id="PS50004">
    <property type="entry name" value="C2"/>
    <property type="match status" value="1"/>
</dbReference>
<name>D2W1B6_NAEGR</name>
<keyword evidence="1" id="KW-0479">Metal-binding</keyword>
<dbReference type="VEuPathDB" id="AmoebaDB:NAEGRDRAFT_75157"/>
<evidence type="ECO:0000313" key="4">
    <source>
        <dbReference type="EMBL" id="EFC37157.1"/>
    </source>
</evidence>
<dbReference type="GO" id="GO:0005509">
    <property type="term" value="F:calcium ion binding"/>
    <property type="evidence" value="ECO:0007669"/>
    <property type="project" value="TreeGrafter"/>
</dbReference>